<evidence type="ECO:0000256" key="3">
    <source>
        <dbReference type="PROSITE-ProRule" id="PRU00357"/>
    </source>
</evidence>
<dbReference type="PROSITE" id="PS51017">
    <property type="entry name" value="CCT"/>
    <property type="match status" value="1"/>
</dbReference>
<sequence>MSSCLSGGGRAYRLESLDLEMIKSPSSTSWISNNSSSPSSTLSESSNCPLAIISTRKPRTPRKRPNQTYNEAAAILSTAYPKIFPTKHLTKPCKFTKSLENKNPFSFEPSDLLMPFQVIDTSGFLLHPAQSPNFSIEPKLGFNPFEKPCQSPGEIDSQGNISEICDDYQEDFDAESILDEEIGEGIDSIMGNLGIENESIENSSTYNVNTMQMNGFCYGYPVGLGFEFGYGMRKEMRAMRNVDEGDWWRFPSVNVLDVTPKISKTPAEKKKKKKVEIKNSDSGKENENSISIVEPERENLGLQSPSEESVPQPNVGLLLKLNYDSVLDAWSDKASPFSGDTPGSEPTGNDVQARLAQIDLFSDNGGIREASVLRYKEKRRTRLFSKKIRYQVRKVNADRRPRMKVCIVTTITSIHLFA</sequence>
<comment type="caution">
    <text evidence="6">The sequence shown here is derived from an EMBL/GenBank/DDBJ whole genome shotgun (WGS) entry which is preliminary data.</text>
</comment>
<feature type="compositionally biased region" description="Polar residues" evidence="4">
    <location>
        <begin position="301"/>
        <end position="311"/>
    </location>
</feature>
<evidence type="ECO:0000256" key="2">
    <source>
        <dbReference type="ARBA" id="ARBA00023242"/>
    </source>
</evidence>
<dbReference type="Proteomes" id="UP001318860">
    <property type="component" value="Unassembled WGS sequence"/>
</dbReference>
<keyword evidence="7" id="KW-1185">Reference proteome</keyword>
<evidence type="ECO:0000313" key="7">
    <source>
        <dbReference type="Proteomes" id="UP001318860"/>
    </source>
</evidence>
<feature type="region of interest" description="Disordered" evidence="4">
    <location>
        <begin position="26"/>
        <end position="46"/>
    </location>
</feature>
<comment type="subcellular location">
    <subcellularLocation>
        <location evidence="1 3">Nucleus</location>
    </subcellularLocation>
</comment>
<dbReference type="InterPro" id="IPR010402">
    <property type="entry name" value="CCT_domain"/>
</dbReference>
<protein>
    <recommendedName>
        <fullName evidence="5">CCT domain-containing protein</fullName>
    </recommendedName>
</protein>
<evidence type="ECO:0000256" key="4">
    <source>
        <dbReference type="SAM" id="MobiDB-lite"/>
    </source>
</evidence>
<organism evidence="6 7">
    <name type="scientific">Rehmannia glutinosa</name>
    <name type="common">Chinese foxglove</name>
    <dbReference type="NCBI Taxonomy" id="99300"/>
    <lineage>
        <taxon>Eukaryota</taxon>
        <taxon>Viridiplantae</taxon>
        <taxon>Streptophyta</taxon>
        <taxon>Embryophyta</taxon>
        <taxon>Tracheophyta</taxon>
        <taxon>Spermatophyta</taxon>
        <taxon>Magnoliopsida</taxon>
        <taxon>eudicotyledons</taxon>
        <taxon>Gunneridae</taxon>
        <taxon>Pentapetalae</taxon>
        <taxon>asterids</taxon>
        <taxon>lamiids</taxon>
        <taxon>Lamiales</taxon>
        <taxon>Orobanchaceae</taxon>
        <taxon>Rehmannieae</taxon>
        <taxon>Rehmannia</taxon>
    </lineage>
</organism>
<proteinExistence type="predicted"/>
<evidence type="ECO:0000313" key="6">
    <source>
        <dbReference type="EMBL" id="KAK6147419.1"/>
    </source>
</evidence>
<name>A0ABR0WM18_REHGL</name>
<dbReference type="PANTHER" id="PTHR31874">
    <property type="entry name" value="CCT MOTIF FAMILY PROTEIN, EXPRESSED"/>
    <property type="match status" value="1"/>
</dbReference>
<feature type="domain" description="CCT" evidence="5">
    <location>
        <begin position="368"/>
        <end position="410"/>
    </location>
</feature>
<evidence type="ECO:0000259" key="5">
    <source>
        <dbReference type="PROSITE" id="PS51017"/>
    </source>
</evidence>
<dbReference type="Pfam" id="PF06203">
    <property type="entry name" value="CCT"/>
    <property type="match status" value="1"/>
</dbReference>
<dbReference type="PANTHER" id="PTHR31874:SF10">
    <property type="entry name" value="PROTEIN CHLOROPLAST IMPORT APPARATUS 2"/>
    <property type="match status" value="1"/>
</dbReference>
<keyword evidence="2 3" id="KW-0539">Nucleus</keyword>
<reference evidence="6 7" key="1">
    <citation type="journal article" date="2021" name="Comput. Struct. Biotechnol. J.">
        <title>De novo genome assembly of the potent medicinal plant Rehmannia glutinosa using nanopore technology.</title>
        <authorList>
            <person name="Ma L."/>
            <person name="Dong C."/>
            <person name="Song C."/>
            <person name="Wang X."/>
            <person name="Zheng X."/>
            <person name="Niu Y."/>
            <person name="Chen S."/>
            <person name="Feng W."/>
        </authorList>
    </citation>
    <scope>NUCLEOTIDE SEQUENCE [LARGE SCALE GENOMIC DNA]</scope>
    <source>
        <strain evidence="6">DH-2019</strain>
    </source>
</reference>
<dbReference type="EMBL" id="JABTTQ020000010">
    <property type="protein sequence ID" value="KAK6147419.1"/>
    <property type="molecule type" value="Genomic_DNA"/>
</dbReference>
<gene>
    <name evidence="6" type="ORF">DH2020_018331</name>
</gene>
<accession>A0ABR0WM18</accession>
<feature type="region of interest" description="Disordered" evidence="4">
    <location>
        <begin position="265"/>
        <end position="311"/>
    </location>
</feature>
<feature type="compositionally biased region" description="Basic and acidic residues" evidence="4">
    <location>
        <begin position="276"/>
        <end position="287"/>
    </location>
</feature>
<dbReference type="InterPro" id="IPR052453">
    <property type="entry name" value="CONSTANS-like_ZF"/>
</dbReference>
<evidence type="ECO:0000256" key="1">
    <source>
        <dbReference type="ARBA" id="ARBA00004123"/>
    </source>
</evidence>